<evidence type="ECO:0000313" key="3">
    <source>
        <dbReference type="EMBL" id="CBL27660.1"/>
    </source>
</evidence>
<dbReference type="GO" id="GO:0006351">
    <property type="term" value="P:DNA-templated transcription"/>
    <property type="evidence" value="ECO:0007669"/>
    <property type="project" value="TreeGrafter"/>
</dbReference>
<gene>
    <name evidence="3" type="ORF">SY1_00890</name>
</gene>
<evidence type="ECO:0000256" key="1">
    <source>
        <dbReference type="ARBA" id="ARBA00010562"/>
    </source>
</evidence>
<dbReference type="NCBIfam" id="TIGR02384">
    <property type="entry name" value="RelB_DinJ"/>
    <property type="match status" value="1"/>
</dbReference>
<keyword evidence="4" id="KW-1185">Reference proteome</keyword>
<dbReference type="KEGG" id="sbr:SY1_00890"/>
<accession>A0AB94IV85</accession>
<dbReference type="AlphaFoldDB" id="A0AB94IV85"/>
<comment type="similarity">
    <text evidence="1">Belongs to the RelB/DinJ antitoxin family.</text>
</comment>
<organism evidence="3 4">
    <name type="scientific">Fretibacterium fastidiosum</name>
    <dbReference type="NCBI Taxonomy" id="651822"/>
    <lineage>
        <taxon>Bacteria</taxon>
        <taxon>Thermotogati</taxon>
        <taxon>Synergistota</taxon>
        <taxon>Synergistia</taxon>
        <taxon>Synergistales</taxon>
        <taxon>Aminobacteriaceae</taxon>
        <taxon>Fretibacterium</taxon>
    </lineage>
</organism>
<dbReference type="Gene3D" id="1.10.1220.10">
    <property type="entry name" value="Met repressor-like"/>
    <property type="match status" value="1"/>
</dbReference>
<dbReference type="RefSeq" id="WP_015555807.1">
    <property type="nucleotide sequence ID" value="NC_021038.1"/>
</dbReference>
<proteinExistence type="inferred from homology"/>
<dbReference type="GO" id="GO:0006355">
    <property type="term" value="P:regulation of DNA-templated transcription"/>
    <property type="evidence" value="ECO:0007669"/>
    <property type="project" value="InterPro"/>
</dbReference>
<protein>
    <submittedName>
        <fullName evidence="3">Addiction module antitoxin, RelB/DinJ family</fullName>
    </submittedName>
</protein>
<dbReference type="Pfam" id="PF04221">
    <property type="entry name" value="RelB"/>
    <property type="match status" value="1"/>
</dbReference>
<dbReference type="InterPro" id="IPR007337">
    <property type="entry name" value="RelB/DinJ"/>
</dbReference>
<sequence length="87" mass="9640">MATIQIRVDDNTKAAADSLFSSLGLDTSTAVRIFLMKALEHNGIPFAVSHRVPTLELMEAIRDTRERRNLHGPFKTAEEAVASMLED</sequence>
<dbReference type="Proteomes" id="UP000008957">
    <property type="component" value="Chromosome"/>
</dbReference>
<dbReference type="PANTHER" id="PTHR38781">
    <property type="entry name" value="ANTITOXIN DINJ-RELATED"/>
    <property type="match status" value="1"/>
</dbReference>
<dbReference type="InterPro" id="IPR013321">
    <property type="entry name" value="Arc_rbn_hlx_hlx"/>
</dbReference>
<dbReference type="EMBL" id="FP929056">
    <property type="protein sequence ID" value="CBL27660.1"/>
    <property type="molecule type" value="Genomic_DNA"/>
</dbReference>
<evidence type="ECO:0000256" key="2">
    <source>
        <dbReference type="ARBA" id="ARBA00022649"/>
    </source>
</evidence>
<keyword evidence="2" id="KW-1277">Toxin-antitoxin system</keyword>
<reference evidence="4" key="1">
    <citation type="submission" date="2010-03" db="EMBL/GenBank/DDBJ databases">
        <title>The genome sequence of Synergistetes sp. SGP1.</title>
        <authorList>
            <consortium name="metaHIT consortium -- http://www.metahit.eu/"/>
            <person name="Pajon A."/>
            <person name="Turner K."/>
            <person name="Parkhill J."/>
            <person name="Wade W."/>
            <person name="Vartoukian S."/>
        </authorList>
    </citation>
    <scope>NUCLEOTIDE SEQUENCE [LARGE SCALE GENOMIC DNA]</scope>
    <source>
        <strain evidence="4">SGP1</strain>
    </source>
</reference>
<reference evidence="3 4" key="2">
    <citation type="submission" date="2010-03" db="EMBL/GenBank/DDBJ databases">
        <authorList>
            <person name="Pajon A."/>
        </authorList>
    </citation>
    <scope>NUCLEOTIDE SEQUENCE [LARGE SCALE GENOMIC DNA]</scope>
    <source>
        <strain evidence="3 4">SGP1</strain>
    </source>
</reference>
<dbReference type="PANTHER" id="PTHR38781:SF1">
    <property type="entry name" value="ANTITOXIN DINJ-RELATED"/>
    <property type="match status" value="1"/>
</dbReference>
<name>A0AB94IV85_9BACT</name>
<evidence type="ECO:0000313" key="4">
    <source>
        <dbReference type="Proteomes" id="UP000008957"/>
    </source>
</evidence>